<feature type="chain" id="PRO_5039257125" description="YtkA-like" evidence="2">
    <location>
        <begin position="20"/>
        <end position="180"/>
    </location>
</feature>
<dbReference type="STRING" id="930117.SAMN05216225_100324"/>
<dbReference type="Proteomes" id="UP000183988">
    <property type="component" value="Unassembled WGS sequence"/>
</dbReference>
<dbReference type="PROSITE" id="PS51257">
    <property type="entry name" value="PROKAR_LIPOPROTEIN"/>
    <property type="match status" value="1"/>
</dbReference>
<sequence length="180" mass="20280">MRRLVLVLLLIGIFSVVGCSNDEEESPTPEKEEETEQSDETTWKEPPPHVFGDSENGGNFMAIRDTYCWGEEDGEACTRTPKHPSETTEGIRAMVVSKGEKINYSINIMPGSLPNPNQMVVTQFYLNEEEGEVIGSVEHDWVGEFEAPEEGGRYHYIIHAKWDGEVVGEAYYAFSMIVKE</sequence>
<evidence type="ECO:0008006" key="5">
    <source>
        <dbReference type="Google" id="ProtNLM"/>
    </source>
</evidence>
<reference evidence="3 4" key="1">
    <citation type="submission" date="2016-11" db="EMBL/GenBank/DDBJ databases">
        <authorList>
            <person name="Jaros S."/>
            <person name="Januszkiewicz K."/>
            <person name="Wedrychowicz H."/>
        </authorList>
    </citation>
    <scope>NUCLEOTIDE SEQUENCE [LARGE SCALE GENOMIC DNA]</scope>
    <source>
        <strain evidence="3 4">IBRC-M 10683</strain>
    </source>
</reference>
<protein>
    <recommendedName>
        <fullName evidence="5">YtkA-like</fullName>
    </recommendedName>
</protein>
<dbReference type="OrthoDB" id="1797983at2"/>
<evidence type="ECO:0000313" key="4">
    <source>
        <dbReference type="Proteomes" id="UP000183988"/>
    </source>
</evidence>
<keyword evidence="4" id="KW-1185">Reference proteome</keyword>
<dbReference type="EMBL" id="FQVW01000003">
    <property type="protein sequence ID" value="SHF71065.1"/>
    <property type="molecule type" value="Genomic_DNA"/>
</dbReference>
<gene>
    <name evidence="3" type="ORF">SAMN05216225_100324</name>
</gene>
<evidence type="ECO:0000256" key="1">
    <source>
        <dbReference type="SAM" id="MobiDB-lite"/>
    </source>
</evidence>
<accession>A0A1M5DVU0</accession>
<dbReference type="RefSeq" id="WP_072888010.1">
    <property type="nucleotide sequence ID" value="NZ_FQVW01000003.1"/>
</dbReference>
<dbReference type="AlphaFoldDB" id="A0A1M5DVU0"/>
<proteinExistence type="predicted"/>
<feature type="compositionally biased region" description="Acidic residues" evidence="1">
    <location>
        <begin position="21"/>
        <end position="39"/>
    </location>
</feature>
<keyword evidence="2" id="KW-0732">Signal</keyword>
<evidence type="ECO:0000313" key="3">
    <source>
        <dbReference type="EMBL" id="SHF71065.1"/>
    </source>
</evidence>
<feature type="region of interest" description="Disordered" evidence="1">
    <location>
        <begin position="20"/>
        <end position="58"/>
    </location>
</feature>
<name>A0A1M5DVU0_9BACI</name>
<feature type="signal peptide" evidence="2">
    <location>
        <begin position="1"/>
        <end position="19"/>
    </location>
</feature>
<evidence type="ECO:0000256" key="2">
    <source>
        <dbReference type="SAM" id="SignalP"/>
    </source>
</evidence>
<organism evidence="3 4">
    <name type="scientific">Ornithinibacillus halophilus</name>
    <dbReference type="NCBI Taxonomy" id="930117"/>
    <lineage>
        <taxon>Bacteria</taxon>
        <taxon>Bacillati</taxon>
        <taxon>Bacillota</taxon>
        <taxon>Bacilli</taxon>
        <taxon>Bacillales</taxon>
        <taxon>Bacillaceae</taxon>
        <taxon>Ornithinibacillus</taxon>
    </lineage>
</organism>